<name>A0A919B0U7_9ACTN</name>
<protein>
    <submittedName>
        <fullName evidence="1">Uncharacterized protein</fullName>
    </submittedName>
</protein>
<sequence>MAAATKAADAARERTAQHLLATWLEQLREQPVARTEQTAPAPWTDRLSELAARPLDGEAAGAVIA</sequence>
<keyword evidence="2" id="KW-1185">Reference proteome</keyword>
<accession>A0A919B0U7</accession>
<reference evidence="1" key="2">
    <citation type="submission" date="2020-09" db="EMBL/GenBank/DDBJ databases">
        <authorList>
            <person name="Sun Q."/>
            <person name="Ohkuma M."/>
        </authorList>
    </citation>
    <scope>NUCLEOTIDE SEQUENCE</scope>
    <source>
        <strain evidence="1">JCM 4477</strain>
    </source>
</reference>
<organism evidence="1 2">
    <name type="scientific">Streptomyces fumanus</name>
    <dbReference type="NCBI Taxonomy" id="67302"/>
    <lineage>
        <taxon>Bacteria</taxon>
        <taxon>Bacillati</taxon>
        <taxon>Actinomycetota</taxon>
        <taxon>Actinomycetes</taxon>
        <taxon>Kitasatosporales</taxon>
        <taxon>Streptomycetaceae</taxon>
        <taxon>Streptomyces</taxon>
    </lineage>
</organism>
<dbReference type="EMBL" id="BNBI01000023">
    <property type="protein sequence ID" value="GHF33388.1"/>
    <property type="molecule type" value="Genomic_DNA"/>
</dbReference>
<gene>
    <name evidence="1" type="ORF">GCM10018772_68770</name>
</gene>
<evidence type="ECO:0000313" key="2">
    <source>
        <dbReference type="Proteomes" id="UP000630718"/>
    </source>
</evidence>
<evidence type="ECO:0000313" key="1">
    <source>
        <dbReference type="EMBL" id="GHF33388.1"/>
    </source>
</evidence>
<proteinExistence type="predicted"/>
<dbReference type="Proteomes" id="UP000630718">
    <property type="component" value="Unassembled WGS sequence"/>
</dbReference>
<comment type="caution">
    <text evidence="1">The sequence shown here is derived from an EMBL/GenBank/DDBJ whole genome shotgun (WGS) entry which is preliminary data.</text>
</comment>
<reference evidence="1" key="1">
    <citation type="journal article" date="2014" name="Int. J. Syst. Evol. Microbiol.">
        <title>Complete genome sequence of Corynebacterium casei LMG S-19264T (=DSM 44701T), isolated from a smear-ripened cheese.</title>
        <authorList>
            <consortium name="US DOE Joint Genome Institute (JGI-PGF)"/>
            <person name="Walter F."/>
            <person name="Albersmeier A."/>
            <person name="Kalinowski J."/>
            <person name="Ruckert C."/>
        </authorList>
    </citation>
    <scope>NUCLEOTIDE SEQUENCE</scope>
    <source>
        <strain evidence="1">JCM 4477</strain>
    </source>
</reference>
<dbReference type="RefSeq" id="WP_229910670.1">
    <property type="nucleotide sequence ID" value="NZ_BNBI01000023.1"/>
</dbReference>
<dbReference type="AlphaFoldDB" id="A0A919B0U7"/>